<protein>
    <submittedName>
        <fullName evidence="1">Uncharacterized protein</fullName>
    </submittedName>
</protein>
<keyword evidence="2" id="KW-1185">Reference proteome</keyword>
<name>A0A9N7TIR1_PLEPL</name>
<proteinExistence type="predicted"/>
<dbReference type="EMBL" id="CADEAL010000058">
    <property type="protein sequence ID" value="CAB1413556.1"/>
    <property type="molecule type" value="Genomic_DNA"/>
</dbReference>
<organism evidence="1 2">
    <name type="scientific">Pleuronectes platessa</name>
    <name type="common">European plaice</name>
    <dbReference type="NCBI Taxonomy" id="8262"/>
    <lineage>
        <taxon>Eukaryota</taxon>
        <taxon>Metazoa</taxon>
        <taxon>Chordata</taxon>
        <taxon>Craniata</taxon>
        <taxon>Vertebrata</taxon>
        <taxon>Euteleostomi</taxon>
        <taxon>Actinopterygii</taxon>
        <taxon>Neopterygii</taxon>
        <taxon>Teleostei</taxon>
        <taxon>Neoteleostei</taxon>
        <taxon>Acanthomorphata</taxon>
        <taxon>Carangaria</taxon>
        <taxon>Pleuronectiformes</taxon>
        <taxon>Pleuronectoidei</taxon>
        <taxon>Pleuronectidae</taxon>
        <taxon>Pleuronectes</taxon>
    </lineage>
</organism>
<dbReference type="AlphaFoldDB" id="A0A9N7TIR1"/>
<sequence>MIYEVQGGTHSQSRWWERCAASKAITGLVPDIVRPCVTSVSHTFPNTQLSRLCARRQQLNLLCEQNPACCGVTIVHTIRCRNTSADVGVIRGRWVPGLGIRVEEVRKILVRSGWRRDSEVKRRIL</sequence>
<evidence type="ECO:0000313" key="2">
    <source>
        <dbReference type="Proteomes" id="UP001153269"/>
    </source>
</evidence>
<evidence type="ECO:0000313" key="1">
    <source>
        <dbReference type="EMBL" id="CAB1413556.1"/>
    </source>
</evidence>
<accession>A0A9N7TIR1</accession>
<gene>
    <name evidence="1" type="ORF">PLEPLA_LOCUS1256</name>
</gene>
<reference evidence="1" key="1">
    <citation type="submission" date="2020-03" db="EMBL/GenBank/DDBJ databases">
        <authorList>
            <person name="Weist P."/>
        </authorList>
    </citation>
    <scope>NUCLEOTIDE SEQUENCE</scope>
</reference>
<comment type="caution">
    <text evidence="1">The sequence shown here is derived from an EMBL/GenBank/DDBJ whole genome shotgun (WGS) entry which is preliminary data.</text>
</comment>
<dbReference type="Proteomes" id="UP001153269">
    <property type="component" value="Unassembled WGS sequence"/>
</dbReference>